<feature type="compositionally biased region" description="Gly residues" evidence="1">
    <location>
        <begin position="44"/>
        <end position="59"/>
    </location>
</feature>
<proteinExistence type="predicted"/>
<feature type="compositionally biased region" description="Basic and acidic residues" evidence="1">
    <location>
        <begin position="369"/>
        <end position="382"/>
    </location>
</feature>
<dbReference type="GO" id="GO:0005759">
    <property type="term" value="C:mitochondrial matrix"/>
    <property type="evidence" value="ECO:0007669"/>
    <property type="project" value="TreeGrafter"/>
</dbReference>
<protein>
    <recommendedName>
        <fullName evidence="2">RAP domain-containing protein</fullName>
    </recommendedName>
</protein>
<sequence>MVGGRAAAVGGAGAPGAAAAAWAEALLRGAAAAAAAGGEMERGFSGGRGRGGGGGGGRGRSSSSSSSPGRPGGRGTSYDPADDMRSCGTAEQLQALLADRLPVWEERRHITNMRVAFNIAAKVPAGSAKVRASVVARLVAAYTQLVGSIDKAVDCSIPLWALAKAGVGRWGGGAEGEAAQQLAAALLARLVHPGSVLATAKPQDLANALAMAGTKPQEWSNLLSAMAMVRHQPPPELLDAGAAAALRQSNNQDCANTLWALAVLRLRHVGLEAAVCGRLSELLRKDPESITPQGVANSLWSLAAFEDRGAAALAVQLAHEAVGRPLHSFIPEQLCQLWQAQQELGGEVAAALGSSPGLQAAMAAAVEEAQRADSARSNDQRATDTQQRQVAAALRRLQQQGRLPSLTAVQEEVAVPGLLGKADVVLRWADGQQAAAVAVEFDGPTHYLANRPHDPSAVDGPTALRNRQLARAFGEGRVLCVPYWEWGELYGAQQASQQRQEAYLLRRLQPLLLLQPELQLLP</sequence>
<comment type="caution">
    <text evidence="3">The sequence shown here is derived from an EMBL/GenBank/DDBJ whole genome shotgun (WGS) entry which is preliminary data.</text>
</comment>
<dbReference type="InterPro" id="IPR050870">
    <property type="entry name" value="FAST_kinase"/>
</dbReference>
<evidence type="ECO:0000313" key="4">
    <source>
        <dbReference type="Proteomes" id="UP000613740"/>
    </source>
</evidence>
<keyword evidence="4" id="KW-1185">Reference proteome</keyword>
<name>A0A835VVC4_9CHLO</name>
<dbReference type="GO" id="GO:1901259">
    <property type="term" value="P:chloroplast rRNA processing"/>
    <property type="evidence" value="ECO:0007669"/>
    <property type="project" value="TreeGrafter"/>
</dbReference>
<accession>A0A835VVC4</accession>
<dbReference type="OrthoDB" id="550635at2759"/>
<dbReference type="Proteomes" id="UP000613740">
    <property type="component" value="Unassembled WGS sequence"/>
</dbReference>
<evidence type="ECO:0000313" key="3">
    <source>
        <dbReference type="EMBL" id="KAG2427228.1"/>
    </source>
</evidence>
<dbReference type="PANTHER" id="PTHR21228">
    <property type="entry name" value="FAST LEU-RICH DOMAIN-CONTAINING"/>
    <property type="match status" value="1"/>
</dbReference>
<dbReference type="GO" id="GO:0003723">
    <property type="term" value="F:RNA binding"/>
    <property type="evidence" value="ECO:0007669"/>
    <property type="project" value="TreeGrafter"/>
</dbReference>
<feature type="compositionally biased region" description="Low complexity" evidence="1">
    <location>
        <begin position="60"/>
        <end position="69"/>
    </location>
</feature>
<dbReference type="EMBL" id="JAEHOD010000102">
    <property type="protein sequence ID" value="KAG2427228.1"/>
    <property type="molecule type" value="Genomic_DNA"/>
</dbReference>
<evidence type="ECO:0000256" key="1">
    <source>
        <dbReference type="SAM" id="MobiDB-lite"/>
    </source>
</evidence>
<dbReference type="GO" id="GO:0035770">
    <property type="term" value="C:ribonucleoprotein granule"/>
    <property type="evidence" value="ECO:0007669"/>
    <property type="project" value="TreeGrafter"/>
</dbReference>
<reference evidence="3" key="1">
    <citation type="journal article" date="2020" name="bioRxiv">
        <title>Comparative genomics of Chlamydomonas.</title>
        <authorList>
            <person name="Craig R.J."/>
            <person name="Hasan A.R."/>
            <person name="Ness R.W."/>
            <person name="Keightley P.D."/>
        </authorList>
    </citation>
    <scope>NUCLEOTIDE SEQUENCE</scope>
    <source>
        <strain evidence="3">CCAP 11/173</strain>
    </source>
</reference>
<dbReference type="PANTHER" id="PTHR21228:SF40">
    <property type="entry name" value="LD45607P"/>
    <property type="match status" value="1"/>
</dbReference>
<dbReference type="AlphaFoldDB" id="A0A835VVC4"/>
<feature type="domain" description="RAP" evidence="2">
    <location>
        <begin position="437"/>
        <end position="506"/>
    </location>
</feature>
<dbReference type="PROSITE" id="PS51286">
    <property type="entry name" value="RAP"/>
    <property type="match status" value="1"/>
</dbReference>
<dbReference type="GO" id="GO:0044528">
    <property type="term" value="P:regulation of mitochondrial mRNA stability"/>
    <property type="evidence" value="ECO:0007669"/>
    <property type="project" value="TreeGrafter"/>
</dbReference>
<organism evidence="3 4">
    <name type="scientific">Chlamydomonas schloesseri</name>
    <dbReference type="NCBI Taxonomy" id="2026947"/>
    <lineage>
        <taxon>Eukaryota</taxon>
        <taxon>Viridiplantae</taxon>
        <taxon>Chlorophyta</taxon>
        <taxon>core chlorophytes</taxon>
        <taxon>Chlorophyceae</taxon>
        <taxon>CS clade</taxon>
        <taxon>Chlamydomonadales</taxon>
        <taxon>Chlamydomonadaceae</taxon>
        <taxon>Chlamydomonas</taxon>
    </lineage>
</organism>
<gene>
    <name evidence="3" type="ORF">HYH02_014632</name>
</gene>
<feature type="region of interest" description="Disordered" evidence="1">
    <location>
        <begin position="38"/>
        <end position="84"/>
    </location>
</feature>
<dbReference type="GO" id="GO:0009507">
    <property type="term" value="C:chloroplast"/>
    <property type="evidence" value="ECO:0007669"/>
    <property type="project" value="GOC"/>
</dbReference>
<dbReference type="InterPro" id="IPR013584">
    <property type="entry name" value="RAP"/>
</dbReference>
<feature type="region of interest" description="Disordered" evidence="1">
    <location>
        <begin position="369"/>
        <end position="388"/>
    </location>
</feature>
<evidence type="ECO:0000259" key="2">
    <source>
        <dbReference type="PROSITE" id="PS51286"/>
    </source>
</evidence>
<dbReference type="GO" id="GO:0000963">
    <property type="term" value="P:mitochondrial RNA processing"/>
    <property type="evidence" value="ECO:0007669"/>
    <property type="project" value="TreeGrafter"/>
</dbReference>